<keyword evidence="13" id="KW-1185">Reference proteome</keyword>
<evidence type="ECO:0000256" key="5">
    <source>
        <dbReference type="ARBA" id="ARBA00022723"/>
    </source>
</evidence>
<dbReference type="PANTHER" id="PTHR30040:SF2">
    <property type="entry name" value="FAD:PROTEIN FMN TRANSFERASE"/>
    <property type="match status" value="1"/>
</dbReference>
<evidence type="ECO:0000256" key="10">
    <source>
        <dbReference type="PIRNR" id="PIRNR006268"/>
    </source>
</evidence>
<protein>
    <recommendedName>
        <fullName evidence="2 10">FAD:protein FMN transferase</fullName>
        <ecNumber evidence="1 10">2.7.1.180</ecNumber>
    </recommendedName>
    <alternativeName>
        <fullName evidence="8 10">Flavin transferase</fullName>
    </alternativeName>
</protein>
<dbReference type="EMBL" id="CP048649">
    <property type="protein sequence ID" value="QIB70771.1"/>
    <property type="molecule type" value="Genomic_DNA"/>
</dbReference>
<comment type="cofactor">
    <cofactor evidence="11">
        <name>Mg(2+)</name>
        <dbReference type="ChEBI" id="CHEBI:18420"/>
    </cofactor>
    <cofactor evidence="11">
        <name>Mn(2+)</name>
        <dbReference type="ChEBI" id="CHEBI:29035"/>
    </cofactor>
    <text evidence="11">Magnesium. Can also use manganese.</text>
</comment>
<evidence type="ECO:0000256" key="8">
    <source>
        <dbReference type="ARBA" id="ARBA00031306"/>
    </source>
</evidence>
<keyword evidence="3 10" id="KW-0285">Flavoprotein</keyword>
<evidence type="ECO:0000256" key="9">
    <source>
        <dbReference type="ARBA" id="ARBA00048540"/>
    </source>
</evidence>
<dbReference type="PIRSF" id="PIRSF006268">
    <property type="entry name" value="ApbE"/>
    <property type="match status" value="1"/>
</dbReference>
<keyword evidence="5 10" id="KW-0479">Metal-binding</keyword>
<keyword evidence="7 10" id="KW-0460">Magnesium</keyword>
<evidence type="ECO:0000256" key="6">
    <source>
        <dbReference type="ARBA" id="ARBA00022827"/>
    </source>
</evidence>
<dbReference type="AlphaFoldDB" id="A0A858BXF2"/>
<comment type="catalytic activity">
    <reaction evidence="9 10">
        <text>L-threonyl-[protein] + FAD = FMN-L-threonyl-[protein] + AMP + H(+)</text>
        <dbReference type="Rhea" id="RHEA:36847"/>
        <dbReference type="Rhea" id="RHEA-COMP:11060"/>
        <dbReference type="Rhea" id="RHEA-COMP:11061"/>
        <dbReference type="ChEBI" id="CHEBI:15378"/>
        <dbReference type="ChEBI" id="CHEBI:30013"/>
        <dbReference type="ChEBI" id="CHEBI:57692"/>
        <dbReference type="ChEBI" id="CHEBI:74257"/>
        <dbReference type="ChEBI" id="CHEBI:456215"/>
        <dbReference type="EC" id="2.7.1.180"/>
    </reaction>
</comment>
<evidence type="ECO:0000313" key="12">
    <source>
        <dbReference type="EMBL" id="QIB70771.1"/>
    </source>
</evidence>
<dbReference type="EC" id="2.7.1.180" evidence="1 10"/>
<dbReference type="GO" id="GO:0016740">
    <property type="term" value="F:transferase activity"/>
    <property type="evidence" value="ECO:0007669"/>
    <property type="project" value="UniProtKB-UniRule"/>
</dbReference>
<dbReference type="GO" id="GO:0046872">
    <property type="term" value="F:metal ion binding"/>
    <property type="evidence" value="ECO:0007669"/>
    <property type="project" value="UniProtKB-UniRule"/>
</dbReference>
<sequence>MVVIVALMMALNSASCASKPENNRYEAEFLTLFDTVTRIVGYAESKEAFTDQAQFVHDSLEEYHQLYDIYNDYEGINNVKTINEQAGKAPVKVDPRIIDLLLFSKESYELTDGQLNVAMGAVLKIWHDYRTEGIDNPEKAKLPAVEQLEEAAKHADINKVIIDKENSTVFLADPEMSLDVGGVAKGYATEQVAQLAAQHGINSMLISVGGNVRAIGIRGDGTSWRVGVQNPIDQDGANVCDVNLIDASLVTSGTYERYYIVDGVKYHHIIDPDTLFPARYFASVTILCKDSGKADALAKIFNMPYEEGLALIESLPDTEALWVLEDGSLKYSSGFPISD</sequence>
<dbReference type="InterPro" id="IPR003374">
    <property type="entry name" value="ApbE-like_sf"/>
</dbReference>
<evidence type="ECO:0000256" key="11">
    <source>
        <dbReference type="PIRSR" id="PIRSR006268-2"/>
    </source>
</evidence>
<dbReference type="Pfam" id="PF02424">
    <property type="entry name" value="ApbE"/>
    <property type="match status" value="1"/>
</dbReference>
<evidence type="ECO:0000256" key="1">
    <source>
        <dbReference type="ARBA" id="ARBA00011955"/>
    </source>
</evidence>
<dbReference type="Gene3D" id="3.10.520.10">
    <property type="entry name" value="ApbE-like domains"/>
    <property type="match status" value="1"/>
</dbReference>
<evidence type="ECO:0000256" key="2">
    <source>
        <dbReference type="ARBA" id="ARBA00016337"/>
    </source>
</evidence>
<dbReference type="Proteomes" id="UP000466848">
    <property type="component" value="Chromosome"/>
</dbReference>
<dbReference type="InterPro" id="IPR024932">
    <property type="entry name" value="ApbE"/>
</dbReference>
<keyword evidence="4 10" id="KW-0808">Transferase</keyword>
<proteinExistence type="inferred from homology"/>
<feature type="binding site" evidence="11">
    <location>
        <position position="295"/>
    </location>
    <ligand>
        <name>Mg(2+)</name>
        <dbReference type="ChEBI" id="CHEBI:18420"/>
    </ligand>
</feature>
<evidence type="ECO:0000256" key="7">
    <source>
        <dbReference type="ARBA" id="ARBA00022842"/>
    </source>
</evidence>
<evidence type="ECO:0000256" key="3">
    <source>
        <dbReference type="ARBA" id="ARBA00022630"/>
    </source>
</evidence>
<keyword evidence="6 10" id="KW-0274">FAD</keyword>
<reference evidence="12 13" key="1">
    <citation type="submission" date="2020-02" db="EMBL/GenBank/DDBJ databases">
        <authorList>
            <person name="Kim Y.B."/>
            <person name="Roh S.W."/>
        </authorList>
    </citation>
    <scope>NUCLEOTIDE SEQUENCE [LARGE SCALE GENOMIC DNA]</scope>
    <source>
        <strain evidence="12 13">DSM 103574</strain>
    </source>
</reference>
<evidence type="ECO:0000256" key="4">
    <source>
        <dbReference type="ARBA" id="ARBA00022679"/>
    </source>
</evidence>
<feature type="binding site" evidence="11">
    <location>
        <position position="182"/>
    </location>
    <ligand>
        <name>Mg(2+)</name>
        <dbReference type="ChEBI" id="CHEBI:18420"/>
    </ligand>
</feature>
<gene>
    <name evidence="12" type="ORF">Ami103574_12350</name>
</gene>
<organism evidence="12 13">
    <name type="scientific">Aminipila butyrica</name>
    <dbReference type="NCBI Taxonomy" id="433296"/>
    <lineage>
        <taxon>Bacteria</taxon>
        <taxon>Bacillati</taxon>
        <taxon>Bacillota</taxon>
        <taxon>Clostridia</taxon>
        <taxon>Peptostreptococcales</taxon>
        <taxon>Anaerovoracaceae</taxon>
        <taxon>Aminipila</taxon>
    </lineage>
</organism>
<accession>A0A858BXF2</accession>
<dbReference type="KEGG" id="abut:Ami103574_12350"/>
<name>A0A858BXF2_9FIRM</name>
<evidence type="ECO:0000313" key="13">
    <source>
        <dbReference type="Proteomes" id="UP000466848"/>
    </source>
</evidence>
<comment type="similarity">
    <text evidence="10">Belongs to the ApbE family.</text>
</comment>
<dbReference type="SUPFAM" id="SSF143631">
    <property type="entry name" value="ApbE-like"/>
    <property type="match status" value="1"/>
</dbReference>
<dbReference type="PANTHER" id="PTHR30040">
    <property type="entry name" value="THIAMINE BIOSYNTHESIS LIPOPROTEIN APBE"/>
    <property type="match status" value="1"/>
</dbReference>